<keyword evidence="3" id="KW-0808">Transferase</keyword>
<comment type="catalytic activity">
    <reaction evidence="6">
        <text>a 6-O-methyl-2'-deoxyguanosine in DNA + L-cysteinyl-[protein] = S-methyl-L-cysteinyl-[protein] + a 2'-deoxyguanosine in DNA</text>
        <dbReference type="Rhea" id="RHEA:24000"/>
        <dbReference type="Rhea" id="RHEA-COMP:10131"/>
        <dbReference type="Rhea" id="RHEA-COMP:10132"/>
        <dbReference type="Rhea" id="RHEA-COMP:11367"/>
        <dbReference type="Rhea" id="RHEA-COMP:11368"/>
        <dbReference type="ChEBI" id="CHEBI:29950"/>
        <dbReference type="ChEBI" id="CHEBI:82612"/>
        <dbReference type="ChEBI" id="CHEBI:85445"/>
        <dbReference type="ChEBI" id="CHEBI:85448"/>
        <dbReference type="EC" id="2.1.1.63"/>
    </reaction>
</comment>
<evidence type="ECO:0000313" key="9">
    <source>
        <dbReference type="Proteomes" id="UP000595618"/>
    </source>
</evidence>
<evidence type="ECO:0000256" key="2">
    <source>
        <dbReference type="ARBA" id="ARBA00022603"/>
    </source>
</evidence>
<dbReference type="PANTHER" id="PTHR10815">
    <property type="entry name" value="METHYLATED-DNA--PROTEIN-CYSTEINE METHYLTRANSFERASE"/>
    <property type="match status" value="1"/>
</dbReference>
<keyword evidence="5" id="KW-0234">DNA repair</keyword>
<evidence type="ECO:0000313" key="8">
    <source>
        <dbReference type="EMBL" id="QQG44938.1"/>
    </source>
</evidence>
<dbReference type="AlphaFoldDB" id="A0A7T5RIW7"/>
<comment type="catalytic activity">
    <reaction evidence="1">
        <text>a 4-O-methyl-thymidine in DNA + L-cysteinyl-[protein] = a thymidine in DNA + S-methyl-L-cysteinyl-[protein]</text>
        <dbReference type="Rhea" id="RHEA:53428"/>
        <dbReference type="Rhea" id="RHEA-COMP:10131"/>
        <dbReference type="Rhea" id="RHEA-COMP:10132"/>
        <dbReference type="Rhea" id="RHEA-COMP:13555"/>
        <dbReference type="Rhea" id="RHEA-COMP:13556"/>
        <dbReference type="ChEBI" id="CHEBI:29950"/>
        <dbReference type="ChEBI" id="CHEBI:82612"/>
        <dbReference type="ChEBI" id="CHEBI:137386"/>
        <dbReference type="ChEBI" id="CHEBI:137387"/>
        <dbReference type="EC" id="2.1.1.63"/>
    </reaction>
</comment>
<dbReference type="GO" id="GO:0003908">
    <property type="term" value="F:methylated-DNA-[protein]-cysteine S-methyltransferase activity"/>
    <property type="evidence" value="ECO:0007669"/>
    <property type="project" value="UniProtKB-EC"/>
</dbReference>
<dbReference type="InterPro" id="IPR014048">
    <property type="entry name" value="MethylDNA_cys_MeTrfase_DNA-bd"/>
</dbReference>
<dbReference type="InterPro" id="IPR001497">
    <property type="entry name" value="MethylDNA_cys_MeTrfase_AS"/>
</dbReference>
<evidence type="ECO:0000256" key="4">
    <source>
        <dbReference type="ARBA" id="ARBA00022763"/>
    </source>
</evidence>
<dbReference type="Proteomes" id="UP000595618">
    <property type="component" value="Chromosome"/>
</dbReference>
<dbReference type="SUPFAM" id="SSF46767">
    <property type="entry name" value="Methylated DNA-protein cysteine methyltransferase, C-terminal domain"/>
    <property type="match status" value="1"/>
</dbReference>
<dbReference type="InterPro" id="IPR036217">
    <property type="entry name" value="MethylDNA_cys_MeTrfase_DNAb"/>
</dbReference>
<protein>
    <submittedName>
        <fullName evidence="8">MGMT family protein</fullName>
    </submittedName>
</protein>
<proteinExistence type="predicted"/>
<dbReference type="GO" id="GO:0006281">
    <property type="term" value="P:DNA repair"/>
    <property type="evidence" value="ECO:0007669"/>
    <property type="project" value="UniProtKB-KW"/>
</dbReference>
<keyword evidence="2" id="KW-0489">Methyltransferase</keyword>
<evidence type="ECO:0000256" key="6">
    <source>
        <dbReference type="ARBA" id="ARBA00049348"/>
    </source>
</evidence>
<dbReference type="Pfam" id="PF01035">
    <property type="entry name" value="DNA_binding_1"/>
    <property type="match status" value="1"/>
</dbReference>
<name>A0A7T5RIW7_9BACT</name>
<dbReference type="EMBL" id="CP066690">
    <property type="protein sequence ID" value="QQG44938.1"/>
    <property type="molecule type" value="Genomic_DNA"/>
</dbReference>
<dbReference type="CDD" id="cd06445">
    <property type="entry name" value="ATase"/>
    <property type="match status" value="1"/>
</dbReference>
<dbReference type="InterPro" id="IPR036388">
    <property type="entry name" value="WH-like_DNA-bd_sf"/>
</dbReference>
<dbReference type="PROSITE" id="PS00374">
    <property type="entry name" value="MGMT"/>
    <property type="match status" value="1"/>
</dbReference>
<evidence type="ECO:0000256" key="5">
    <source>
        <dbReference type="ARBA" id="ARBA00023204"/>
    </source>
</evidence>
<dbReference type="Gene3D" id="1.10.10.10">
    <property type="entry name" value="Winged helix-like DNA-binding domain superfamily/Winged helix DNA-binding domain"/>
    <property type="match status" value="1"/>
</dbReference>
<dbReference type="NCBIfam" id="TIGR00589">
    <property type="entry name" value="ogt"/>
    <property type="match status" value="1"/>
</dbReference>
<reference evidence="8 9" key="1">
    <citation type="submission" date="2020-07" db="EMBL/GenBank/DDBJ databases">
        <title>Huge and variable diversity of episymbiotic CPR bacteria and DPANN archaea in groundwater ecosystems.</title>
        <authorList>
            <person name="He C.Y."/>
            <person name="Keren R."/>
            <person name="Whittaker M."/>
            <person name="Farag I.F."/>
            <person name="Doudna J."/>
            <person name="Cate J.H.D."/>
            <person name="Banfield J.F."/>
        </authorList>
    </citation>
    <scope>NUCLEOTIDE SEQUENCE [LARGE SCALE GENOMIC DNA]</scope>
    <source>
        <strain evidence="8">NC_groundwater_541_Ag_S-0.1um_46_50</strain>
    </source>
</reference>
<keyword evidence="4" id="KW-0227">DNA damage</keyword>
<dbReference type="PANTHER" id="PTHR10815:SF13">
    <property type="entry name" value="METHYLATED-DNA--PROTEIN-CYSTEINE METHYLTRANSFERASE"/>
    <property type="match status" value="1"/>
</dbReference>
<evidence type="ECO:0000259" key="7">
    <source>
        <dbReference type="Pfam" id="PF01035"/>
    </source>
</evidence>
<organism evidence="8 9">
    <name type="scientific">Candidatus Sungiibacteriota bacterium</name>
    <dbReference type="NCBI Taxonomy" id="2750080"/>
    <lineage>
        <taxon>Bacteria</taxon>
        <taxon>Candidatus Sungiibacteriota</taxon>
    </lineage>
</organism>
<accession>A0A7T5RIW7</accession>
<gene>
    <name evidence="8" type="ORF">HYW89_02925</name>
</gene>
<feature type="domain" description="Methylated-DNA-[protein]-cysteine S-methyltransferase DNA binding" evidence="7">
    <location>
        <begin position="4"/>
        <end position="83"/>
    </location>
</feature>
<sequence length="97" mass="10820">MITKFQQKVYNVVKRIPAGRVMTYAAVAKAVGKPKTVRAVGNALNKNNFRDVPCHRVIRSDGKAGGYNRGTKKKIKLLLREGIKIKNGKIINGRYHS</sequence>
<evidence type="ECO:0000256" key="3">
    <source>
        <dbReference type="ARBA" id="ARBA00022679"/>
    </source>
</evidence>
<evidence type="ECO:0000256" key="1">
    <source>
        <dbReference type="ARBA" id="ARBA00001286"/>
    </source>
</evidence>
<dbReference type="GO" id="GO:0032259">
    <property type="term" value="P:methylation"/>
    <property type="evidence" value="ECO:0007669"/>
    <property type="project" value="UniProtKB-KW"/>
</dbReference>